<comment type="caution">
    <text evidence="1">The sequence shown here is derived from an EMBL/GenBank/DDBJ whole genome shotgun (WGS) entry which is preliminary data.</text>
</comment>
<accession>A0A951UC14</accession>
<organism evidence="1 2">
    <name type="scientific">Symplocastrum torsivum CPER-KK1</name>
    <dbReference type="NCBI Taxonomy" id="450513"/>
    <lineage>
        <taxon>Bacteria</taxon>
        <taxon>Bacillati</taxon>
        <taxon>Cyanobacteriota</taxon>
        <taxon>Cyanophyceae</taxon>
        <taxon>Oscillatoriophycideae</taxon>
        <taxon>Oscillatoriales</taxon>
        <taxon>Microcoleaceae</taxon>
        <taxon>Symplocastrum</taxon>
    </lineage>
</organism>
<sequence length="546" mass="62283">MKAITFLLHTQQPLLATSLQGDPNSDVSYSYIPGSMIRGMLIGRYFQHHGLRSTDDILDGSKFPDVKRLFFNSSTRYLNAYLYTNNSNKEKKRTLPIPLSWFRRKVDDISKLEEITVFDFSYEQPEEDISPKSLDANFCIVDDKKVKLCKEKRRINIHNKRDRKRGRGIEGSGAVFRYETLDAGQTFQAVILFDEADDVEKIKPLLEPNELWLGGSQSAGYGHIKVDRIEESEVWHELGIELADPEERCDREILRITLLSDLILQDEWGQYVVIPLTDSGSNEISQAINPLTELLEKLLDVKLEPQSSYTTGLIVGGFNRKWGLPLPQVPALAAGSVFVFNHNGQLNPDRILHLENQGIGERRVDGFGRVAVNWLEDYPRFTASLLDSETDWTEPQLEPNSEDSQIAKQMAKRLLEQKLERLLLEKVNSTQLNPNKMTNSQLSRLMIVARQAIAEENQNPVLELLNNLPKNANTQFENTKVNGKALKKQIGEWLDNPSNWLDLRNLDVRVASESVPPEQVDRLKLEYTLRLIMAVAKQATKESKNE</sequence>
<dbReference type="EMBL" id="JAHHIF010000041">
    <property type="protein sequence ID" value="MBW4547469.1"/>
    <property type="molecule type" value="Genomic_DNA"/>
</dbReference>
<name>A0A951UC14_9CYAN</name>
<reference evidence="1" key="2">
    <citation type="journal article" date="2022" name="Microbiol. Resour. Announc.">
        <title>Metagenome Sequencing to Explore Phylogenomics of Terrestrial Cyanobacteria.</title>
        <authorList>
            <person name="Ward R.D."/>
            <person name="Stajich J.E."/>
            <person name="Johansen J.R."/>
            <person name="Huntemann M."/>
            <person name="Clum A."/>
            <person name="Foster B."/>
            <person name="Foster B."/>
            <person name="Roux S."/>
            <person name="Palaniappan K."/>
            <person name="Varghese N."/>
            <person name="Mukherjee S."/>
            <person name="Reddy T.B.K."/>
            <person name="Daum C."/>
            <person name="Copeland A."/>
            <person name="Chen I.A."/>
            <person name="Ivanova N.N."/>
            <person name="Kyrpides N.C."/>
            <person name="Shapiro N."/>
            <person name="Eloe-Fadrosh E.A."/>
            <person name="Pietrasiak N."/>
        </authorList>
    </citation>
    <scope>NUCLEOTIDE SEQUENCE</scope>
    <source>
        <strain evidence="1">CPER-KK1</strain>
    </source>
</reference>
<evidence type="ECO:0000313" key="1">
    <source>
        <dbReference type="EMBL" id="MBW4547469.1"/>
    </source>
</evidence>
<protein>
    <submittedName>
        <fullName evidence="1">Uncharacterized protein</fullName>
    </submittedName>
</protein>
<dbReference type="Proteomes" id="UP000753908">
    <property type="component" value="Unassembled WGS sequence"/>
</dbReference>
<proteinExistence type="predicted"/>
<reference evidence="1" key="1">
    <citation type="submission" date="2021-05" db="EMBL/GenBank/DDBJ databases">
        <authorList>
            <person name="Pietrasiak N."/>
            <person name="Ward R."/>
            <person name="Stajich J.E."/>
            <person name="Kurbessoian T."/>
        </authorList>
    </citation>
    <scope>NUCLEOTIDE SEQUENCE</scope>
    <source>
        <strain evidence="1">CPER-KK1</strain>
    </source>
</reference>
<evidence type="ECO:0000313" key="2">
    <source>
        <dbReference type="Proteomes" id="UP000753908"/>
    </source>
</evidence>
<gene>
    <name evidence="1" type="ORF">KME25_23960</name>
</gene>
<dbReference type="AlphaFoldDB" id="A0A951UC14"/>